<protein>
    <recommendedName>
        <fullName evidence="4">Transmembrane protein</fullName>
    </recommendedName>
</protein>
<name>A0ABD2ZGH0_9GENT</name>
<reference evidence="2 3" key="1">
    <citation type="submission" date="2024-11" db="EMBL/GenBank/DDBJ databases">
        <title>A near-complete genome assembly of Cinchona calisaya.</title>
        <authorList>
            <person name="Lian D.C."/>
            <person name="Zhao X.W."/>
            <person name="Wei L."/>
        </authorList>
    </citation>
    <scope>NUCLEOTIDE SEQUENCE [LARGE SCALE GENOMIC DNA]</scope>
    <source>
        <tissue evidence="2">Nenye</tissue>
    </source>
</reference>
<dbReference type="PANTHER" id="PTHR37172">
    <property type="entry name" value="TRANSMEMBRANE PROTEIN"/>
    <property type="match status" value="1"/>
</dbReference>
<gene>
    <name evidence="2" type="ORF">ACH5RR_019954</name>
</gene>
<evidence type="ECO:0008006" key="4">
    <source>
        <dbReference type="Google" id="ProtNLM"/>
    </source>
</evidence>
<sequence>MSSSRERISWLSKLMFLLGLHETMHFWSRKVAKPVVDDTVMGFVVKEERWTERVGMGLSLGALWWWKLRDEVDSLVVVAELKGCSFGVADFVGWWLYYLTLTIGIIRVMKGGIWLGILIIRISLSHNSGSDRAGDHGQV</sequence>
<proteinExistence type="predicted"/>
<dbReference type="PANTHER" id="PTHR37172:SF3">
    <property type="entry name" value="TRANSMEMBRANE PROTEIN"/>
    <property type="match status" value="1"/>
</dbReference>
<evidence type="ECO:0000313" key="2">
    <source>
        <dbReference type="EMBL" id="KAL3517365.1"/>
    </source>
</evidence>
<feature type="signal peptide" evidence="1">
    <location>
        <begin position="1"/>
        <end position="25"/>
    </location>
</feature>
<dbReference type="EMBL" id="JBJUIK010000009">
    <property type="protein sequence ID" value="KAL3517365.1"/>
    <property type="molecule type" value="Genomic_DNA"/>
</dbReference>
<feature type="chain" id="PRO_5044754224" description="Transmembrane protein" evidence="1">
    <location>
        <begin position="26"/>
        <end position="139"/>
    </location>
</feature>
<keyword evidence="3" id="KW-1185">Reference proteome</keyword>
<evidence type="ECO:0000313" key="3">
    <source>
        <dbReference type="Proteomes" id="UP001630127"/>
    </source>
</evidence>
<evidence type="ECO:0000256" key="1">
    <source>
        <dbReference type="SAM" id="SignalP"/>
    </source>
</evidence>
<organism evidence="2 3">
    <name type="scientific">Cinchona calisaya</name>
    <dbReference type="NCBI Taxonomy" id="153742"/>
    <lineage>
        <taxon>Eukaryota</taxon>
        <taxon>Viridiplantae</taxon>
        <taxon>Streptophyta</taxon>
        <taxon>Embryophyta</taxon>
        <taxon>Tracheophyta</taxon>
        <taxon>Spermatophyta</taxon>
        <taxon>Magnoliopsida</taxon>
        <taxon>eudicotyledons</taxon>
        <taxon>Gunneridae</taxon>
        <taxon>Pentapetalae</taxon>
        <taxon>asterids</taxon>
        <taxon>lamiids</taxon>
        <taxon>Gentianales</taxon>
        <taxon>Rubiaceae</taxon>
        <taxon>Cinchonoideae</taxon>
        <taxon>Cinchoneae</taxon>
        <taxon>Cinchona</taxon>
    </lineage>
</organism>
<dbReference type="AlphaFoldDB" id="A0ABD2ZGH0"/>
<accession>A0ABD2ZGH0</accession>
<keyword evidence="1" id="KW-0732">Signal</keyword>
<comment type="caution">
    <text evidence="2">The sequence shown here is derived from an EMBL/GenBank/DDBJ whole genome shotgun (WGS) entry which is preliminary data.</text>
</comment>
<dbReference type="Proteomes" id="UP001630127">
    <property type="component" value="Unassembled WGS sequence"/>
</dbReference>